<dbReference type="Proteomes" id="UP000618943">
    <property type="component" value="Unassembled WGS sequence"/>
</dbReference>
<dbReference type="RefSeq" id="WP_200748870.1">
    <property type="nucleotide sequence ID" value="NZ_JAEOAH010000009.1"/>
</dbReference>
<dbReference type="EMBL" id="JAEOAH010000009">
    <property type="protein sequence ID" value="MBK3495100.1"/>
    <property type="molecule type" value="Genomic_DNA"/>
</dbReference>
<sequence>MKIDITYTGALNNRAKEMREAQEAPLNSFEGKTIEVMKDGKAAQLTFTNEFIQFKNDTEEFFSKDINVQNADPNDIFSYKPKDQWLVFSQYLNGQDYFDGLSSEEVNKMESILKQITDGLDSLTQTGIDFFGGVNTQLDSYEAQVELVSSTQALHYFSDKFLSGETKIGFDQLIEQYSSHNTNKIENYQSIEEKFYAARAKVQSTNATLTANQAQQLSITNKLGKTKYSSEDLEKLLKSYTELFQSLENAEEITTILDKVKSQLLQFVTIGISEKDADYNRANQFVSDRVQDTIDRINGYWGMLLK</sequence>
<keyword evidence="2" id="KW-1185">Reference proteome</keyword>
<evidence type="ECO:0000313" key="1">
    <source>
        <dbReference type="EMBL" id="MBK3495100.1"/>
    </source>
</evidence>
<reference evidence="1 2" key="1">
    <citation type="submission" date="2020-12" db="EMBL/GenBank/DDBJ databases">
        <title>YIM B01967 draft genome.</title>
        <authorList>
            <person name="Yan X."/>
        </authorList>
    </citation>
    <scope>NUCLEOTIDE SEQUENCE [LARGE SCALE GENOMIC DNA]</scope>
    <source>
        <strain evidence="1 2">YIM B01967</strain>
    </source>
</reference>
<name>A0ABS1H6R7_9BACL</name>
<gene>
    <name evidence="1" type="ORF">JFL43_09570</name>
</gene>
<evidence type="ECO:0000313" key="2">
    <source>
        <dbReference type="Proteomes" id="UP000618943"/>
    </source>
</evidence>
<protein>
    <submittedName>
        <fullName evidence="1">Uncharacterized protein</fullName>
    </submittedName>
</protein>
<organism evidence="1 2">
    <name type="scientific">Viridibacillus soli</name>
    <dbReference type="NCBI Taxonomy" id="2798301"/>
    <lineage>
        <taxon>Bacteria</taxon>
        <taxon>Bacillati</taxon>
        <taxon>Bacillota</taxon>
        <taxon>Bacilli</taxon>
        <taxon>Bacillales</taxon>
        <taxon>Caryophanaceae</taxon>
        <taxon>Viridibacillus</taxon>
    </lineage>
</organism>
<proteinExistence type="predicted"/>
<accession>A0ABS1H6R7</accession>
<comment type="caution">
    <text evidence="1">The sequence shown here is derived from an EMBL/GenBank/DDBJ whole genome shotgun (WGS) entry which is preliminary data.</text>
</comment>